<keyword evidence="4 12" id="KW-1133">Transmembrane helix</keyword>
<sequence>IYILVIAVLGIIFNVFVLMVFCLHKKACTVAEIYLTRKFNWPFGGSLCKLVNLSINMNVYCSIYSLVLVSIDRYMALVHPLSHERLRRPKFAKLSCLLVWALGLLLSVPTLIYREVGDPCKLNATLCYLNYQNTTVQLLCEGMDQILRKKSIKLPLWSWHLEGCSLDTVIETCRQIVNYLSFFNSVLNPILYVIVGKNFREKVMELSKQWSCKKRTTLTPPDTYLHVSRSDQVQKYQSYHLI</sequence>
<comment type="subcellular location">
    <subcellularLocation>
        <location evidence="1">Cell membrane</location>
        <topology evidence="1">Multi-pass membrane protein</topology>
    </subcellularLocation>
</comment>
<reference evidence="14" key="3">
    <citation type="submission" date="2025-09" db="UniProtKB">
        <authorList>
            <consortium name="Ensembl"/>
        </authorList>
    </citation>
    <scope>IDENTIFICATION</scope>
</reference>
<keyword evidence="2" id="KW-1003">Cell membrane</keyword>
<dbReference type="PANTHER" id="PTHR10489">
    <property type="entry name" value="CELL ADHESION MOLECULE"/>
    <property type="match status" value="1"/>
</dbReference>
<dbReference type="PANTHER" id="PTHR10489:SF957">
    <property type="entry name" value="B2 BRADYKININ RECEPTOR"/>
    <property type="match status" value="1"/>
</dbReference>
<evidence type="ECO:0000256" key="1">
    <source>
        <dbReference type="ARBA" id="ARBA00004651"/>
    </source>
</evidence>
<feature type="domain" description="G-protein coupled receptors family 1 profile" evidence="13">
    <location>
        <begin position="1"/>
        <end position="242"/>
    </location>
</feature>
<accession>A0A4W6EP65</accession>
<dbReference type="Proteomes" id="UP000314980">
    <property type="component" value="Unassembled WGS sequence"/>
</dbReference>
<evidence type="ECO:0000256" key="5">
    <source>
        <dbReference type="ARBA" id="ARBA00023040"/>
    </source>
</evidence>
<keyword evidence="10 11" id="KW-0807">Transducer</keyword>
<feature type="transmembrane region" description="Helical" evidence="12">
    <location>
        <begin position="91"/>
        <end position="113"/>
    </location>
</feature>
<dbReference type="GO" id="GO:0004947">
    <property type="term" value="F:bradykinin receptor activity"/>
    <property type="evidence" value="ECO:0007669"/>
    <property type="project" value="InterPro"/>
</dbReference>
<keyword evidence="9" id="KW-0325">Glycoprotein</keyword>
<keyword evidence="8 11" id="KW-0675">Receptor</keyword>
<dbReference type="InterPro" id="IPR000276">
    <property type="entry name" value="GPCR_Rhodpsn"/>
</dbReference>
<keyword evidence="5 11" id="KW-0297">G-protein coupled receptor</keyword>
<evidence type="ECO:0000313" key="15">
    <source>
        <dbReference type="Proteomes" id="UP000314980"/>
    </source>
</evidence>
<dbReference type="InterPro" id="IPR000496">
    <property type="entry name" value="Brdyknn_rcpt"/>
</dbReference>
<evidence type="ECO:0000259" key="13">
    <source>
        <dbReference type="PROSITE" id="PS50262"/>
    </source>
</evidence>
<dbReference type="GO" id="GO:0019722">
    <property type="term" value="P:calcium-mediated signaling"/>
    <property type="evidence" value="ECO:0007669"/>
    <property type="project" value="TreeGrafter"/>
</dbReference>
<keyword evidence="15" id="KW-1185">Reference proteome</keyword>
<feature type="transmembrane region" description="Helical" evidence="12">
    <location>
        <begin position="6"/>
        <end position="23"/>
    </location>
</feature>
<organism evidence="14 15">
    <name type="scientific">Lates calcarifer</name>
    <name type="common">Barramundi</name>
    <name type="synonym">Holocentrus calcarifer</name>
    <dbReference type="NCBI Taxonomy" id="8187"/>
    <lineage>
        <taxon>Eukaryota</taxon>
        <taxon>Metazoa</taxon>
        <taxon>Chordata</taxon>
        <taxon>Craniata</taxon>
        <taxon>Vertebrata</taxon>
        <taxon>Euteleostomi</taxon>
        <taxon>Actinopterygii</taxon>
        <taxon>Neopterygii</taxon>
        <taxon>Teleostei</taxon>
        <taxon>Neoteleostei</taxon>
        <taxon>Acanthomorphata</taxon>
        <taxon>Carangaria</taxon>
        <taxon>Carangaria incertae sedis</taxon>
        <taxon>Centropomidae</taxon>
        <taxon>Lates</taxon>
    </lineage>
</organism>
<name>A0A4W6EP65_LATCA</name>
<dbReference type="GO" id="GO:0019957">
    <property type="term" value="F:C-C chemokine binding"/>
    <property type="evidence" value="ECO:0007669"/>
    <property type="project" value="TreeGrafter"/>
</dbReference>
<dbReference type="PROSITE" id="PS00237">
    <property type="entry name" value="G_PROTEIN_RECEP_F1_1"/>
    <property type="match status" value="1"/>
</dbReference>
<keyword evidence="3 11" id="KW-0812">Transmembrane</keyword>
<evidence type="ECO:0000256" key="12">
    <source>
        <dbReference type="SAM" id="Phobius"/>
    </source>
</evidence>
<evidence type="ECO:0000256" key="2">
    <source>
        <dbReference type="ARBA" id="ARBA00022475"/>
    </source>
</evidence>
<dbReference type="SUPFAM" id="SSF81321">
    <property type="entry name" value="Family A G protein-coupled receptor-like"/>
    <property type="match status" value="1"/>
</dbReference>
<dbReference type="PRINTS" id="PR00425">
    <property type="entry name" value="BRADYKININR"/>
</dbReference>
<dbReference type="GeneTree" id="ENSGT01130000278308"/>
<protein>
    <recommendedName>
        <fullName evidence="13">G-protein coupled receptors family 1 profile domain-containing protein</fullName>
    </recommendedName>
</protein>
<dbReference type="PROSITE" id="PS50262">
    <property type="entry name" value="G_PROTEIN_RECEP_F1_2"/>
    <property type="match status" value="1"/>
</dbReference>
<evidence type="ECO:0000256" key="8">
    <source>
        <dbReference type="ARBA" id="ARBA00023170"/>
    </source>
</evidence>
<dbReference type="GO" id="GO:0060326">
    <property type="term" value="P:cell chemotaxis"/>
    <property type="evidence" value="ECO:0007669"/>
    <property type="project" value="TreeGrafter"/>
</dbReference>
<dbReference type="InParanoid" id="A0A4W6EP65"/>
<evidence type="ECO:0000256" key="6">
    <source>
        <dbReference type="ARBA" id="ARBA00023136"/>
    </source>
</evidence>
<evidence type="ECO:0000256" key="10">
    <source>
        <dbReference type="ARBA" id="ARBA00023224"/>
    </source>
</evidence>
<dbReference type="InterPro" id="IPR050119">
    <property type="entry name" value="CCR1-9-like"/>
</dbReference>
<dbReference type="GO" id="GO:0006955">
    <property type="term" value="P:immune response"/>
    <property type="evidence" value="ECO:0007669"/>
    <property type="project" value="TreeGrafter"/>
</dbReference>
<evidence type="ECO:0000256" key="9">
    <source>
        <dbReference type="ARBA" id="ARBA00023180"/>
    </source>
</evidence>
<keyword evidence="6 12" id="KW-0472">Membrane</keyword>
<dbReference type="GO" id="GO:0009897">
    <property type="term" value="C:external side of plasma membrane"/>
    <property type="evidence" value="ECO:0007669"/>
    <property type="project" value="TreeGrafter"/>
</dbReference>
<dbReference type="InterPro" id="IPR017452">
    <property type="entry name" value="GPCR_Rhodpsn_7TM"/>
</dbReference>
<reference evidence="14" key="2">
    <citation type="submission" date="2025-08" db="UniProtKB">
        <authorList>
            <consortium name="Ensembl"/>
        </authorList>
    </citation>
    <scope>IDENTIFICATION</scope>
</reference>
<evidence type="ECO:0000313" key="14">
    <source>
        <dbReference type="Ensembl" id="ENSLCAP00010039371.1"/>
    </source>
</evidence>
<evidence type="ECO:0000256" key="7">
    <source>
        <dbReference type="ARBA" id="ARBA00023157"/>
    </source>
</evidence>
<proteinExistence type="inferred from homology"/>
<dbReference type="AlphaFoldDB" id="A0A4W6EP65"/>
<reference evidence="15" key="1">
    <citation type="submission" date="2015-09" db="EMBL/GenBank/DDBJ databases">
        <authorList>
            <person name="Sai Rama Sridatta P."/>
        </authorList>
    </citation>
    <scope>NUCLEOTIDE SEQUENCE [LARGE SCALE GENOMIC DNA]</scope>
</reference>
<dbReference type="GO" id="GO:0007204">
    <property type="term" value="P:positive regulation of cytosolic calcium ion concentration"/>
    <property type="evidence" value="ECO:0007669"/>
    <property type="project" value="TreeGrafter"/>
</dbReference>
<dbReference type="Gene3D" id="1.20.1070.10">
    <property type="entry name" value="Rhodopsin 7-helix transmembrane proteins"/>
    <property type="match status" value="2"/>
</dbReference>
<keyword evidence="7" id="KW-1015">Disulfide bond</keyword>
<dbReference type="GO" id="GO:0016493">
    <property type="term" value="F:C-C chemokine receptor activity"/>
    <property type="evidence" value="ECO:0007669"/>
    <property type="project" value="TreeGrafter"/>
</dbReference>
<evidence type="ECO:0000256" key="11">
    <source>
        <dbReference type="RuleBase" id="RU000688"/>
    </source>
</evidence>
<comment type="similarity">
    <text evidence="11">Belongs to the G-protein coupled receptor 1 family.</text>
</comment>
<dbReference type="Pfam" id="PF00001">
    <property type="entry name" value="7tm_1"/>
    <property type="match status" value="1"/>
</dbReference>
<dbReference type="Ensembl" id="ENSLCAT00010040299.1">
    <property type="protein sequence ID" value="ENSLCAP00010039371.1"/>
    <property type="gene ID" value="ENSLCAG00010018393.1"/>
</dbReference>
<evidence type="ECO:0000256" key="4">
    <source>
        <dbReference type="ARBA" id="ARBA00022989"/>
    </source>
</evidence>
<evidence type="ECO:0000256" key="3">
    <source>
        <dbReference type="ARBA" id="ARBA00022692"/>
    </source>
</evidence>
<dbReference type="PRINTS" id="PR00237">
    <property type="entry name" value="GPCRRHODOPSN"/>
</dbReference>